<feature type="transmembrane region" description="Helical" evidence="1">
    <location>
        <begin position="86"/>
        <end position="106"/>
    </location>
</feature>
<dbReference type="AlphaFoldDB" id="A0A934S856"/>
<keyword evidence="1" id="KW-0472">Membrane</keyword>
<reference evidence="3" key="1">
    <citation type="submission" date="2021-01" db="EMBL/GenBank/DDBJ databases">
        <title>Modified the classification status of verrucomicrobia.</title>
        <authorList>
            <person name="Feng X."/>
        </authorList>
    </citation>
    <scope>NUCLEOTIDE SEQUENCE</scope>
    <source>
        <strain evidence="3">KCTC 22041</strain>
    </source>
</reference>
<dbReference type="PANTHER" id="PTHR40547:SF1">
    <property type="entry name" value="SLL0298 PROTEIN"/>
    <property type="match status" value="1"/>
</dbReference>
<dbReference type="Proteomes" id="UP000603141">
    <property type="component" value="Unassembled WGS sequence"/>
</dbReference>
<protein>
    <submittedName>
        <fullName evidence="3">DUF2062 domain-containing protein</fullName>
    </submittedName>
</protein>
<dbReference type="EMBL" id="JAENIJ010000017">
    <property type="protein sequence ID" value="MBK1883080.1"/>
    <property type="molecule type" value="Genomic_DNA"/>
</dbReference>
<proteinExistence type="predicted"/>
<evidence type="ECO:0000259" key="2">
    <source>
        <dbReference type="Pfam" id="PF09835"/>
    </source>
</evidence>
<evidence type="ECO:0000256" key="1">
    <source>
        <dbReference type="SAM" id="Phobius"/>
    </source>
</evidence>
<dbReference type="RefSeq" id="WP_200270850.1">
    <property type="nucleotide sequence ID" value="NZ_JAENIJ010000017.1"/>
</dbReference>
<evidence type="ECO:0000313" key="4">
    <source>
        <dbReference type="Proteomes" id="UP000603141"/>
    </source>
</evidence>
<feature type="domain" description="DUF2062" evidence="2">
    <location>
        <begin position="69"/>
        <end position="190"/>
    </location>
</feature>
<name>A0A934S856_9BACT</name>
<dbReference type="PANTHER" id="PTHR40547">
    <property type="entry name" value="SLL0298 PROTEIN"/>
    <property type="match status" value="1"/>
</dbReference>
<comment type="caution">
    <text evidence="3">The sequence shown here is derived from an EMBL/GenBank/DDBJ whole genome shotgun (WGS) entry which is preliminary data.</text>
</comment>
<evidence type="ECO:0000313" key="3">
    <source>
        <dbReference type="EMBL" id="MBK1883080.1"/>
    </source>
</evidence>
<keyword evidence="1" id="KW-1133">Transmembrane helix</keyword>
<keyword evidence="1" id="KW-0812">Transmembrane</keyword>
<sequence>MPRFHVQDAARLLGEINYGKVFTVDSCESRTKRSGIKITLKIRYLRLVRRTFRALRHRRLRNLAWWRTLTRPLFNRNLWVPCRDTVASGIAIGLFFSMMPIPFQTIPSALIAMKAKANVPFAVAACWITNPLTIPFVFSAQFKLGQWMHDSLNVPKPPFLGPKAADFTLGFLTSGVLLALCAYPLVHLFSALLPQHLPVRKSRLNAEDRRQRRRQSDAS</sequence>
<gene>
    <name evidence="3" type="ORF">JIN85_11680</name>
</gene>
<feature type="transmembrane region" description="Helical" evidence="1">
    <location>
        <begin position="118"/>
        <end position="138"/>
    </location>
</feature>
<dbReference type="Pfam" id="PF09835">
    <property type="entry name" value="DUF2062"/>
    <property type="match status" value="1"/>
</dbReference>
<keyword evidence="4" id="KW-1185">Reference proteome</keyword>
<organism evidence="3 4">
    <name type="scientific">Luteolibacter pohnpeiensis</name>
    <dbReference type="NCBI Taxonomy" id="454153"/>
    <lineage>
        <taxon>Bacteria</taxon>
        <taxon>Pseudomonadati</taxon>
        <taxon>Verrucomicrobiota</taxon>
        <taxon>Verrucomicrobiia</taxon>
        <taxon>Verrucomicrobiales</taxon>
        <taxon>Verrucomicrobiaceae</taxon>
        <taxon>Luteolibacter</taxon>
    </lineage>
</organism>
<dbReference type="InterPro" id="IPR018639">
    <property type="entry name" value="DUF2062"/>
</dbReference>
<accession>A0A934S856</accession>
<feature type="transmembrane region" description="Helical" evidence="1">
    <location>
        <begin position="167"/>
        <end position="193"/>
    </location>
</feature>